<dbReference type="PANTHER" id="PTHR31247">
    <property type="entry name" value="TRANSMEMBRANE PROTEIN 198 FAMILY MEMBER"/>
    <property type="match status" value="1"/>
</dbReference>
<gene>
    <name evidence="9" type="ORF">P3T76_010698</name>
</gene>
<evidence type="ECO:0000256" key="5">
    <source>
        <dbReference type="ARBA" id="ARBA00023136"/>
    </source>
</evidence>
<keyword evidence="4 7" id="KW-1133">Transmembrane helix</keyword>
<name>A0AAD9GBJ4_9STRA</name>
<keyword evidence="5 7" id="KW-0472">Membrane</keyword>
<accession>A0AAD9GBJ4</accession>
<sequence>MDISAQVSIIAQLLARRGVVLAVGALLVGALLLVAGYRLWQTTVFALGFLGGGVVIAVIFEKVFKDETWVLTASWIAFVVGGIIVGYICVYLYWVGVFMGGAHPHQYIFRL</sequence>
<evidence type="ECO:0000259" key="8">
    <source>
        <dbReference type="Pfam" id="PF13886"/>
    </source>
</evidence>
<evidence type="ECO:0000256" key="1">
    <source>
        <dbReference type="ARBA" id="ARBA00004141"/>
    </source>
</evidence>
<feature type="transmembrane region" description="Helical" evidence="7">
    <location>
        <begin position="18"/>
        <end position="37"/>
    </location>
</feature>
<reference evidence="9" key="1">
    <citation type="submission" date="2023-08" db="EMBL/GenBank/DDBJ databases">
        <title>Reference Genome Resource for the Citrus Pathogen Phytophthora citrophthora.</title>
        <authorList>
            <person name="Moller H."/>
            <person name="Coetzee B."/>
            <person name="Rose L.J."/>
            <person name="Van Niekerk J.M."/>
        </authorList>
    </citation>
    <scope>NUCLEOTIDE SEQUENCE</scope>
    <source>
        <strain evidence="9">STE-U-9442</strain>
    </source>
</reference>
<evidence type="ECO:0000256" key="4">
    <source>
        <dbReference type="ARBA" id="ARBA00022989"/>
    </source>
</evidence>
<feature type="transmembrane region" description="Helical" evidence="7">
    <location>
        <begin position="72"/>
        <end position="94"/>
    </location>
</feature>
<evidence type="ECO:0000256" key="2">
    <source>
        <dbReference type="ARBA" id="ARBA00006244"/>
    </source>
</evidence>
<dbReference type="Pfam" id="PF13886">
    <property type="entry name" value="TM7S3_TM198"/>
    <property type="match status" value="1"/>
</dbReference>
<comment type="caution">
    <text evidence="9">The sequence shown here is derived from an EMBL/GenBank/DDBJ whole genome shotgun (WGS) entry which is preliminary data.</text>
</comment>
<dbReference type="PANTHER" id="PTHR31247:SF5">
    <property type="entry name" value="DUF4203 DOMAIN-CONTAINING PROTEIN"/>
    <property type="match status" value="1"/>
</dbReference>
<organism evidence="9 10">
    <name type="scientific">Phytophthora citrophthora</name>
    <dbReference type="NCBI Taxonomy" id="4793"/>
    <lineage>
        <taxon>Eukaryota</taxon>
        <taxon>Sar</taxon>
        <taxon>Stramenopiles</taxon>
        <taxon>Oomycota</taxon>
        <taxon>Peronosporomycetes</taxon>
        <taxon>Peronosporales</taxon>
        <taxon>Peronosporaceae</taxon>
        <taxon>Phytophthora</taxon>
    </lineage>
</organism>
<evidence type="ECO:0000256" key="7">
    <source>
        <dbReference type="SAM" id="Phobius"/>
    </source>
</evidence>
<dbReference type="InterPro" id="IPR040236">
    <property type="entry name" value="TMEM198"/>
</dbReference>
<evidence type="ECO:0000256" key="6">
    <source>
        <dbReference type="ARBA" id="ARBA00049737"/>
    </source>
</evidence>
<dbReference type="EMBL" id="JASMQC010000023">
    <property type="protein sequence ID" value="KAK1935473.1"/>
    <property type="molecule type" value="Genomic_DNA"/>
</dbReference>
<evidence type="ECO:0000313" key="10">
    <source>
        <dbReference type="Proteomes" id="UP001259832"/>
    </source>
</evidence>
<comment type="subcellular location">
    <subcellularLocation>
        <location evidence="1">Membrane</location>
        <topology evidence="1">Multi-pass membrane protein</topology>
    </subcellularLocation>
</comment>
<dbReference type="InterPro" id="IPR025256">
    <property type="entry name" value="TM7S3/TM198-like_dom"/>
</dbReference>
<dbReference type="GO" id="GO:0005886">
    <property type="term" value="C:plasma membrane"/>
    <property type="evidence" value="ECO:0007669"/>
    <property type="project" value="TreeGrafter"/>
</dbReference>
<proteinExistence type="inferred from homology"/>
<feature type="transmembrane region" description="Helical" evidence="7">
    <location>
        <begin position="43"/>
        <end position="60"/>
    </location>
</feature>
<comment type="similarity">
    <text evidence="2">Belongs to the TMEM198 family.</text>
</comment>
<feature type="domain" description="TM7S3/TM198-like" evidence="8">
    <location>
        <begin position="25"/>
        <end position="103"/>
    </location>
</feature>
<dbReference type="Proteomes" id="UP001259832">
    <property type="component" value="Unassembled WGS sequence"/>
</dbReference>
<dbReference type="AlphaFoldDB" id="A0AAD9GBJ4"/>
<keyword evidence="3 7" id="KW-0812">Transmembrane</keyword>
<evidence type="ECO:0000313" key="9">
    <source>
        <dbReference type="EMBL" id="KAK1935473.1"/>
    </source>
</evidence>
<evidence type="ECO:0000256" key="3">
    <source>
        <dbReference type="ARBA" id="ARBA00022692"/>
    </source>
</evidence>
<protein>
    <recommendedName>
        <fullName evidence="6">Transmembrane protein 198</fullName>
    </recommendedName>
</protein>
<keyword evidence="10" id="KW-1185">Reference proteome</keyword>